<protein>
    <submittedName>
        <fullName evidence="1">CSON011371 protein</fullName>
    </submittedName>
</protein>
<dbReference type="EMBL" id="UFQT01000495">
    <property type="protein sequence ID" value="SSX24750.1"/>
    <property type="molecule type" value="Genomic_DNA"/>
</dbReference>
<name>A0A336M460_CULSO</name>
<dbReference type="AlphaFoldDB" id="A0A336M460"/>
<accession>A0A336M460</accession>
<gene>
    <name evidence="1" type="primary">CSON011371</name>
</gene>
<proteinExistence type="predicted"/>
<reference evidence="1" key="1">
    <citation type="submission" date="2018-07" db="EMBL/GenBank/DDBJ databases">
        <authorList>
            <person name="Quirk P.G."/>
            <person name="Krulwich T.A."/>
        </authorList>
    </citation>
    <scope>NUCLEOTIDE SEQUENCE</scope>
</reference>
<sequence>MTVRPSYAKLLRCLITCNDETLSNPLVGSSKNITLGFVINSTPIERRFFSPPDKDVFPAPLGPKIALSRPDWNLPSTSFNMRMFSPSIKIIFLVFQSDVVYSELYTLIVVTRGAGTTKGFLLTEPMTKIKIFLKI</sequence>
<dbReference type="VEuPathDB" id="VectorBase:CSON011371"/>
<evidence type="ECO:0000313" key="1">
    <source>
        <dbReference type="EMBL" id="SSX24750.1"/>
    </source>
</evidence>
<organism evidence="1">
    <name type="scientific">Culicoides sonorensis</name>
    <name type="common">Biting midge</name>
    <dbReference type="NCBI Taxonomy" id="179676"/>
    <lineage>
        <taxon>Eukaryota</taxon>
        <taxon>Metazoa</taxon>
        <taxon>Ecdysozoa</taxon>
        <taxon>Arthropoda</taxon>
        <taxon>Hexapoda</taxon>
        <taxon>Insecta</taxon>
        <taxon>Pterygota</taxon>
        <taxon>Neoptera</taxon>
        <taxon>Endopterygota</taxon>
        <taxon>Diptera</taxon>
        <taxon>Nematocera</taxon>
        <taxon>Chironomoidea</taxon>
        <taxon>Ceratopogonidae</taxon>
        <taxon>Ceratopogoninae</taxon>
        <taxon>Culicoides</taxon>
        <taxon>Monoculicoides</taxon>
    </lineage>
</organism>